<name>A0A6C0GVV6_9BACT</name>
<evidence type="ECO:0000259" key="1">
    <source>
        <dbReference type="Pfam" id="PF13340"/>
    </source>
</evidence>
<gene>
    <name evidence="2" type="ORF">GXP67_34790</name>
</gene>
<evidence type="ECO:0000313" key="3">
    <source>
        <dbReference type="Proteomes" id="UP000480178"/>
    </source>
</evidence>
<dbReference type="AlphaFoldDB" id="A0A6C0GVV6"/>
<dbReference type="InterPro" id="IPR025161">
    <property type="entry name" value="IS402-like_dom"/>
</dbReference>
<dbReference type="EMBL" id="CP048222">
    <property type="protein sequence ID" value="QHT71462.1"/>
    <property type="molecule type" value="Genomic_DNA"/>
</dbReference>
<feature type="domain" description="Insertion element IS402-like" evidence="1">
    <location>
        <begin position="1"/>
        <end position="34"/>
    </location>
</feature>
<organism evidence="2 3">
    <name type="scientific">Rhodocytophaga rosea</name>
    <dbReference type="NCBI Taxonomy" id="2704465"/>
    <lineage>
        <taxon>Bacteria</taxon>
        <taxon>Pseudomonadati</taxon>
        <taxon>Bacteroidota</taxon>
        <taxon>Cytophagia</taxon>
        <taxon>Cytophagales</taxon>
        <taxon>Rhodocytophagaceae</taxon>
        <taxon>Rhodocytophaga</taxon>
    </lineage>
</organism>
<keyword evidence="3" id="KW-1185">Reference proteome</keyword>
<dbReference type="RefSeq" id="WP_162447401.1">
    <property type="nucleotide sequence ID" value="NZ_CP048222.1"/>
</dbReference>
<protein>
    <submittedName>
        <fullName evidence="2">Transposase</fullName>
    </submittedName>
</protein>
<dbReference type="Pfam" id="PF13340">
    <property type="entry name" value="DUF4096"/>
    <property type="match status" value="1"/>
</dbReference>
<accession>A0A6C0GVV6</accession>
<proteinExistence type="predicted"/>
<sequence length="35" mass="4302">MRAIVEAILWYLRIGSQWRNLPEGFPKWESVYYQT</sequence>
<dbReference type="Proteomes" id="UP000480178">
    <property type="component" value="Chromosome"/>
</dbReference>
<dbReference type="KEGG" id="rhoz:GXP67_34790"/>
<evidence type="ECO:0000313" key="2">
    <source>
        <dbReference type="EMBL" id="QHT71462.1"/>
    </source>
</evidence>
<reference evidence="2 3" key="1">
    <citation type="submission" date="2020-01" db="EMBL/GenBank/DDBJ databases">
        <authorList>
            <person name="Kim M.K."/>
        </authorList>
    </citation>
    <scope>NUCLEOTIDE SEQUENCE [LARGE SCALE GENOMIC DNA]</scope>
    <source>
        <strain evidence="2 3">172606-1</strain>
    </source>
</reference>